<dbReference type="EMBL" id="CP009287">
    <property type="protein sequence ID" value="AIQ68480.1"/>
    <property type="molecule type" value="Genomic_DNA"/>
</dbReference>
<dbReference type="RefSeq" id="WP_025709364.1">
    <property type="nucleotide sequence ID" value="NZ_CP009287.1"/>
</dbReference>
<dbReference type="AlphaFoldDB" id="A0A089M807"/>
<dbReference type="OrthoDB" id="2666125at2"/>
<gene>
    <name evidence="1" type="ORF">PGRAT_13285</name>
</gene>
<protein>
    <submittedName>
        <fullName evidence="1">Uncharacterized protein</fullName>
    </submittedName>
</protein>
<dbReference type="KEGG" id="pgm:PGRAT_13285"/>
<name>A0A089M807_9BACL</name>
<dbReference type="HOGENOM" id="CLU_2684340_0_0_9"/>
<evidence type="ECO:0000313" key="2">
    <source>
        <dbReference type="Proteomes" id="UP000029500"/>
    </source>
</evidence>
<accession>A0A089M807</accession>
<evidence type="ECO:0000313" key="1">
    <source>
        <dbReference type="EMBL" id="AIQ68480.1"/>
    </source>
</evidence>
<organism evidence="1 2">
    <name type="scientific">Paenibacillus graminis</name>
    <dbReference type="NCBI Taxonomy" id="189425"/>
    <lineage>
        <taxon>Bacteria</taxon>
        <taxon>Bacillati</taxon>
        <taxon>Bacillota</taxon>
        <taxon>Bacilli</taxon>
        <taxon>Bacillales</taxon>
        <taxon>Paenibacillaceae</taxon>
        <taxon>Paenibacillus</taxon>
    </lineage>
</organism>
<keyword evidence="2" id="KW-1185">Reference proteome</keyword>
<sequence>MILDERFTDGKGGAHTINYDDFNLYSHIVDITQENSPTQYYINLGSEALPQPLTFKINSYPNPIKENVSLFIRK</sequence>
<proteinExistence type="predicted"/>
<dbReference type="Proteomes" id="UP000029500">
    <property type="component" value="Chromosome"/>
</dbReference>
<reference evidence="1 2" key="1">
    <citation type="submission" date="2014-08" db="EMBL/GenBank/DDBJ databases">
        <title>Comparative genomics of the Paenibacillus odorifer group.</title>
        <authorList>
            <person name="den Bakker H.C."/>
            <person name="Tsai Y.-C."/>
            <person name="Martin N."/>
            <person name="Korlach J."/>
            <person name="Wiedmann M."/>
        </authorList>
    </citation>
    <scope>NUCLEOTIDE SEQUENCE [LARGE SCALE GENOMIC DNA]</scope>
    <source>
        <strain evidence="1 2">DSM 15220</strain>
    </source>
</reference>
<dbReference type="STRING" id="189425.PGRAT_13285"/>